<protein>
    <submittedName>
        <fullName evidence="3">Uncharacterized protein</fullName>
    </submittedName>
</protein>
<feature type="transmembrane region" description="Helical" evidence="2">
    <location>
        <begin position="35"/>
        <end position="55"/>
    </location>
</feature>
<gene>
    <name evidence="3" type="ORF">KGMB03357_23640</name>
</gene>
<feature type="region of interest" description="Disordered" evidence="1">
    <location>
        <begin position="1"/>
        <end position="28"/>
    </location>
</feature>
<comment type="caution">
    <text evidence="3">The sequence shown here is derived from an EMBL/GenBank/DDBJ whole genome shotgun (WGS) entry which is preliminary data.</text>
</comment>
<evidence type="ECO:0000256" key="1">
    <source>
        <dbReference type="SAM" id="MobiDB-lite"/>
    </source>
</evidence>
<organism evidence="3 4">
    <name type="scientific">Anaerotignum faecicola</name>
    <dbReference type="NCBI Taxonomy" id="2358141"/>
    <lineage>
        <taxon>Bacteria</taxon>
        <taxon>Bacillati</taxon>
        <taxon>Bacillota</taxon>
        <taxon>Clostridia</taxon>
        <taxon>Lachnospirales</taxon>
        <taxon>Anaerotignaceae</taxon>
        <taxon>Anaerotignum</taxon>
    </lineage>
</organism>
<dbReference type="RefSeq" id="WP_016407396.1">
    <property type="nucleotide sequence ID" value="NZ_DAVZTY010000064.1"/>
</dbReference>
<name>A0A401LGS4_9FIRM</name>
<keyword evidence="4" id="KW-1185">Reference proteome</keyword>
<sequence>MTEQEKRRRRREMERRMRARQNFRGREGQERSGTLAFRTYVTAVLVGGCLLISLFESKTSDMVCNKLKETIAYQISTEEVQKWKSRGAALRKGVEESLPVFREKQERDERVYRPDTEESP</sequence>
<reference evidence="3 4" key="1">
    <citation type="submission" date="2018-10" db="EMBL/GenBank/DDBJ databases">
        <title>Draft Genome Sequence of Anaerotignum sp. KCTC 15736.</title>
        <authorList>
            <person name="Choi S.H."/>
            <person name="Kim J.S."/>
            <person name="Kang S.W."/>
            <person name="Lee J.S."/>
            <person name="Park S.H."/>
        </authorList>
    </citation>
    <scope>NUCLEOTIDE SEQUENCE [LARGE SCALE GENOMIC DNA]</scope>
    <source>
        <strain evidence="3 4">KCTC 15736</strain>
    </source>
</reference>
<keyword evidence="2" id="KW-0812">Transmembrane</keyword>
<evidence type="ECO:0000313" key="4">
    <source>
        <dbReference type="Proteomes" id="UP000287361"/>
    </source>
</evidence>
<keyword evidence="2" id="KW-1133">Transmembrane helix</keyword>
<dbReference type="GeneID" id="86195369"/>
<feature type="compositionally biased region" description="Basic and acidic residues" evidence="1">
    <location>
        <begin position="1"/>
        <end position="16"/>
    </location>
</feature>
<dbReference type="Proteomes" id="UP000287361">
    <property type="component" value="Unassembled WGS sequence"/>
</dbReference>
<evidence type="ECO:0000256" key="2">
    <source>
        <dbReference type="SAM" id="Phobius"/>
    </source>
</evidence>
<proteinExistence type="predicted"/>
<dbReference type="AlphaFoldDB" id="A0A401LGS4"/>
<evidence type="ECO:0000313" key="3">
    <source>
        <dbReference type="EMBL" id="GCB30703.1"/>
    </source>
</evidence>
<dbReference type="EMBL" id="BHVZ01000014">
    <property type="protein sequence ID" value="GCB30703.1"/>
    <property type="molecule type" value="Genomic_DNA"/>
</dbReference>
<dbReference type="OrthoDB" id="2066276at2"/>
<accession>A0A401LGS4</accession>
<keyword evidence="2" id="KW-0472">Membrane</keyword>